<dbReference type="EMBL" id="MEYQ01000022">
    <property type="protein sequence ID" value="OGD38971.1"/>
    <property type="molecule type" value="Genomic_DNA"/>
</dbReference>
<gene>
    <name evidence="1" type="ORF">A2907_01455</name>
</gene>
<dbReference type="AlphaFoldDB" id="A0A1F5C7Z3"/>
<protein>
    <submittedName>
        <fullName evidence="1">Uncharacterized protein</fullName>
    </submittedName>
</protein>
<sequence>MRLSLEEMAFELFPDEIFKKDFQESSFLAYNKIVDSIAMLKNPIQRFTSNNGWYAMYRCSLWLKGSGYKLSFVEPVNFLGGTIHIKPFIEDVDEDGNFISMENGIYLPPTFQPSHFKYFERQIVFLDLKNKIGILKNIGCEPRVLSEAVKRFPEKGMIVIENNEIWKRPYIANPSSEQFGKMIKLVDKISAGLKDFGKEVLKEKYSGYTT</sequence>
<proteinExistence type="predicted"/>
<evidence type="ECO:0000313" key="2">
    <source>
        <dbReference type="Proteomes" id="UP000177947"/>
    </source>
</evidence>
<dbReference type="Proteomes" id="UP000177947">
    <property type="component" value="Unassembled WGS sequence"/>
</dbReference>
<organism evidence="1 2">
    <name type="scientific">Candidatus Azambacteria bacterium RIFCSPLOWO2_01_FULL_37_9</name>
    <dbReference type="NCBI Taxonomy" id="1797297"/>
    <lineage>
        <taxon>Bacteria</taxon>
        <taxon>Candidatus Azamiibacteriota</taxon>
    </lineage>
</organism>
<reference evidence="1 2" key="1">
    <citation type="journal article" date="2016" name="Nat. Commun.">
        <title>Thousands of microbial genomes shed light on interconnected biogeochemical processes in an aquifer system.</title>
        <authorList>
            <person name="Anantharaman K."/>
            <person name="Brown C.T."/>
            <person name="Hug L.A."/>
            <person name="Sharon I."/>
            <person name="Castelle C.J."/>
            <person name="Probst A.J."/>
            <person name="Thomas B.C."/>
            <person name="Singh A."/>
            <person name="Wilkins M.J."/>
            <person name="Karaoz U."/>
            <person name="Brodie E.L."/>
            <person name="Williams K.H."/>
            <person name="Hubbard S.S."/>
            <person name="Banfield J.F."/>
        </authorList>
    </citation>
    <scope>NUCLEOTIDE SEQUENCE [LARGE SCALE GENOMIC DNA]</scope>
</reference>
<evidence type="ECO:0000313" key="1">
    <source>
        <dbReference type="EMBL" id="OGD38971.1"/>
    </source>
</evidence>
<comment type="caution">
    <text evidence="1">The sequence shown here is derived from an EMBL/GenBank/DDBJ whole genome shotgun (WGS) entry which is preliminary data.</text>
</comment>
<name>A0A1F5C7Z3_9BACT</name>
<accession>A0A1F5C7Z3</accession>